<organism evidence="2 3">
    <name type="scientific">Ditylenchus dipsaci</name>
    <dbReference type="NCBI Taxonomy" id="166011"/>
    <lineage>
        <taxon>Eukaryota</taxon>
        <taxon>Metazoa</taxon>
        <taxon>Ecdysozoa</taxon>
        <taxon>Nematoda</taxon>
        <taxon>Chromadorea</taxon>
        <taxon>Rhabditida</taxon>
        <taxon>Tylenchina</taxon>
        <taxon>Tylenchomorpha</taxon>
        <taxon>Sphaerularioidea</taxon>
        <taxon>Anguinidae</taxon>
        <taxon>Anguininae</taxon>
        <taxon>Ditylenchus</taxon>
    </lineage>
</organism>
<evidence type="ECO:0000313" key="2">
    <source>
        <dbReference type="Proteomes" id="UP000887574"/>
    </source>
</evidence>
<evidence type="ECO:0000256" key="1">
    <source>
        <dbReference type="SAM" id="Phobius"/>
    </source>
</evidence>
<evidence type="ECO:0000313" key="3">
    <source>
        <dbReference type="WBParaSite" id="jg26655"/>
    </source>
</evidence>
<keyword evidence="1" id="KW-1133">Transmembrane helix</keyword>
<keyword evidence="2" id="KW-1185">Reference proteome</keyword>
<keyword evidence="1" id="KW-0812">Transmembrane</keyword>
<protein>
    <submittedName>
        <fullName evidence="3">Uncharacterized protein</fullName>
    </submittedName>
</protein>
<dbReference type="Proteomes" id="UP000887574">
    <property type="component" value="Unplaced"/>
</dbReference>
<feature type="transmembrane region" description="Helical" evidence="1">
    <location>
        <begin position="89"/>
        <end position="111"/>
    </location>
</feature>
<dbReference type="WBParaSite" id="jg26655">
    <property type="protein sequence ID" value="jg26655"/>
    <property type="gene ID" value="jg26655"/>
</dbReference>
<proteinExistence type="predicted"/>
<dbReference type="PANTHER" id="PTHR23021:SF11">
    <property type="entry name" value="SERPENTINE RECEPTOR, CLASS T"/>
    <property type="match status" value="1"/>
</dbReference>
<keyword evidence="1" id="KW-0472">Membrane</keyword>
<reference evidence="3" key="1">
    <citation type="submission" date="2022-11" db="UniProtKB">
        <authorList>
            <consortium name="WormBaseParasite"/>
        </authorList>
    </citation>
    <scope>IDENTIFICATION</scope>
</reference>
<dbReference type="SUPFAM" id="SSF81321">
    <property type="entry name" value="Family A G protein-coupled receptor-like"/>
    <property type="match status" value="1"/>
</dbReference>
<dbReference type="PANTHER" id="PTHR23021">
    <property type="entry name" value="SERPENTINE RECEPTOR, CLASS T"/>
    <property type="match status" value="1"/>
</dbReference>
<name>A0A915E7T3_9BILA</name>
<dbReference type="Pfam" id="PF10321">
    <property type="entry name" value="7TM_GPCR_Srt"/>
    <property type="match status" value="1"/>
</dbReference>
<feature type="transmembrane region" description="Helical" evidence="1">
    <location>
        <begin position="60"/>
        <end position="83"/>
    </location>
</feature>
<dbReference type="InterPro" id="IPR019425">
    <property type="entry name" value="7TM_GPCR_serpentine_rcpt_Srt"/>
</dbReference>
<sequence length="180" mass="21325">MELYFFRPEEHHRLYGCIDITVQDVPLEKRKHVVEGLITIVLTAIYYSGKTVLRQQKMMLIQVSVMSVLNFASCFTYVTNLYFAPSEFFMHFEYFCWFHIHGLPPIIYLLFNATIRNDTKKMFKTILLETVNKRYLKLDQRTMLFPILNKNANKVCIEHVSSMMEPCLLAYITLFLLDIC</sequence>
<dbReference type="AlphaFoldDB" id="A0A915E7T3"/>
<accession>A0A915E7T3</accession>